<dbReference type="PaxDb" id="1123384-AJ81_04225"/>
<protein>
    <submittedName>
        <fullName evidence="2">Uncharacterized protein</fullName>
    </submittedName>
</protein>
<sequence length="66" mass="7520">MRTFSNILFYAGSIVLLFAIISFELGLKAMKNKEDEKMKGHNRRGWKALLITAVLYGLSFLTAYFA</sequence>
<keyword evidence="3" id="KW-1185">Reference proteome</keyword>
<keyword evidence="1" id="KW-0472">Membrane</keyword>
<dbReference type="KEGG" id="phy:AJ81_04225"/>
<evidence type="ECO:0000313" key="3">
    <source>
        <dbReference type="Proteomes" id="UP000077469"/>
    </source>
</evidence>
<dbReference type="RefSeq" id="WP_031504730.1">
    <property type="nucleotide sequence ID" value="NC_022795.1"/>
</dbReference>
<dbReference type="STRING" id="1123384.AJ81_04225"/>
<feature type="transmembrane region" description="Helical" evidence="1">
    <location>
        <begin position="48"/>
        <end position="65"/>
    </location>
</feature>
<reference evidence="2 3" key="1">
    <citation type="submission" date="2014-01" db="EMBL/GenBank/DDBJ databases">
        <title>Genome sequencing of Thermotog hypogea.</title>
        <authorList>
            <person name="Zhang X."/>
            <person name="Alvare G."/>
            <person name="Fristensky B."/>
            <person name="Chen L."/>
            <person name="Suen T."/>
            <person name="Chen Q."/>
            <person name="Ma K."/>
        </authorList>
    </citation>
    <scope>NUCLEOTIDE SEQUENCE [LARGE SCALE GENOMIC DNA]</scope>
    <source>
        <strain evidence="2 3">DSM 11164</strain>
    </source>
</reference>
<keyword evidence="1" id="KW-0812">Transmembrane</keyword>
<accession>A0A0X1KQL8</accession>
<gene>
    <name evidence="2" type="ORF">AJ81_04225</name>
</gene>
<dbReference type="Proteomes" id="UP000077469">
    <property type="component" value="Chromosome"/>
</dbReference>
<dbReference type="OrthoDB" id="48294at2"/>
<keyword evidence="1" id="KW-1133">Transmembrane helix</keyword>
<dbReference type="PATRIC" id="fig|1123384.7.peg.827"/>
<dbReference type="AlphaFoldDB" id="A0A0X1KQL8"/>
<feature type="transmembrane region" description="Helical" evidence="1">
    <location>
        <begin position="6"/>
        <end position="27"/>
    </location>
</feature>
<name>A0A0X1KQL8_9THEM</name>
<organism evidence="2 3">
    <name type="scientific">Pseudothermotoga hypogea DSM 11164 = NBRC 106472</name>
    <dbReference type="NCBI Taxonomy" id="1123384"/>
    <lineage>
        <taxon>Bacteria</taxon>
        <taxon>Thermotogati</taxon>
        <taxon>Thermotogota</taxon>
        <taxon>Thermotogae</taxon>
        <taxon>Thermotogales</taxon>
        <taxon>Thermotogaceae</taxon>
        <taxon>Pseudothermotoga</taxon>
    </lineage>
</organism>
<dbReference type="EMBL" id="CP007141">
    <property type="protein sequence ID" value="AJC73543.1"/>
    <property type="molecule type" value="Genomic_DNA"/>
</dbReference>
<evidence type="ECO:0000256" key="1">
    <source>
        <dbReference type="SAM" id="Phobius"/>
    </source>
</evidence>
<proteinExistence type="predicted"/>
<evidence type="ECO:0000313" key="2">
    <source>
        <dbReference type="EMBL" id="AJC73543.1"/>
    </source>
</evidence>